<gene>
    <name evidence="1" type="ORF">K461DRAFT_273268</name>
</gene>
<protein>
    <submittedName>
        <fullName evidence="1">Uncharacterized protein</fullName>
    </submittedName>
</protein>
<proteinExistence type="predicted"/>
<dbReference type="Proteomes" id="UP000799439">
    <property type="component" value="Unassembled WGS sequence"/>
</dbReference>
<name>A0A9P4J8X9_9PEZI</name>
<sequence>MTNRVLDRLELTPEVPSSSRAGHGFDKILSSFPIEIHDLILEHFLRAGDLEPECNNFFDASCWRRALIRGCLPWLWDLDKDAIAAREAERSGGRDWDWEALVRRLGRRDLYMPVHDEPADFPRGLRNRRRIWQLVMDMKSPIPKSESDGRFVGLESLL</sequence>
<accession>A0A9P4J8X9</accession>
<evidence type="ECO:0000313" key="1">
    <source>
        <dbReference type="EMBL" id="KAF2157134.1"/>
    </source>
</evidence>
<keyword evidence="2" id="KW-1185">Reference proteome</keyword>
<reference evidence="1" key="1">
    <citation type="journal article" date="2020" name="Stud. Mycol.">
        <title>101 Dothideomycetes genomes: a test case for predicting lifestyles and emergence of pathogens.</title>
        <authorList>
            <person name="Haridas S."/>
            <person name="Albert R."/>
            <person name="Binder M."/>
            <person name="Bloem J."/>
            <person name="Labutti K."/>
            <person name="Salamov A."/>
            <person name="Andreopoulos B."/>
            <person name="Baker S."/>
            <person name="Barry K."/>
            <person name="Bills G."/>
            <person name="Bluhm B."/>
            <person name="Cannon C."/>
            <person name="Castanera R."/>
            <person name="Culley D."/>
            <person name="Daum C."/>
            <person name="Ezra D."/>
            <person name="Gonzalez J."/>
            <person name="Henrissat B."/>
            <person name="Kuo A."/>
            <person name="Liang C."/>
            <person name="Lipzen A."/>
            <person name="Lutzoni F."/>
            <person name="Magnuson J."/>
            <person name="Mondo S."/>
            <person name="Nolan M."/>
            <person name="Ohm R."/>
            <person name="Pangilinan J."/>
            <person name="Park H.-J."/>
            <person name="Ramirez L."/>
            <person name="Alfaro M."/>
            <person name="Sun H."/>
            <person name="Tritt A."/>
            <person name="Yoshinaga Y."/>
            <person name="Zwiers L.-H."/>
            <person name="Turgeon B."/>
            <person name="Goodwin S."/>
            <person name="Spatafora J."/>
            <person name="Crous P."/>
            <person name="Grigoriev I."/>
        </authorList>
    </citation>
    <scope>NUCLEOTIDE SEQUENCE</scope>
    <source>
        <strain evidence="1">CBS 260.36</strain>
    </source>
</reference>
<dbReference type="EMBL" id="ML996081">
    <property type="protein sequence ID" value="KAF2157134.1"/>
    <property type="molecule type" value="Genomic_DNA"/>
</dbReference>
<evidence type="ECO:0000313" key="2">
    <source>
        <dbReference type="Proteomes" id="UP000799439"/>
    </source>
</evidence>
<dbReference type="AlphaFoldDB" id="A0A9P4J8X9"/>
<organism evidence="1 2">
    <name type="scientific">Myriangium duriaei CBS 260.36</name>
    <dbReference type="NCBI Taxonomy" id="1168546"/>
    <lineage>
        <taxon>Eukaryota</taxon>
        <taxon>Fungi</taxon>
        <taxon>Dikarya</taxon>
        <taxon>Ascomycota</taxon>
        <taxon>Pezizomycotina</taxon>
        <taxon>Dothideomycetes</taxon>
        <taxon>Dothideomycetidae</taxon>
        <taxon>Myriangiales</taxon>
        <taxon>Myriangiaceae</taxon>
        <taxon>Myriangium</taxon>
    </lineage>
</organism>
<dbReference type="OrthoDB" id="3932329at2759"/>
<comment type="caution">
    <text evidence="1">The sequence shown here is derived from an EMBL/GenBank/DDBJ whole genome shotgun (WGS) entry which is preliminary data.</text>
</comment>